<accession>A0ABW8TG13</accession>
<evidence type="ECO:0000313" key="1">
    <source>
        <dbReference type="EMBL" id="MFL0251266.1"/>
    </source>
</evidence>
<organism evidence="1 2">
    <name type="scientific">Clostridium neuense</name>
    <dbReference type="NCBI Taxonomy" id="1728934"/>
    <lineage>
        <taxon>Bacteria</taxon>
        <taxon>Bacillati</taxon>
        <taxon>Bacillota</taxon>
        <taxon>Clostridia</taxon>
        <taxon>Eubacteriales</taxon>
        <taxon>Clostridiaceae</taxon>
        <taxon>Clostridium</taxon>
    </lineage>
</organism>
<keyword evidence="2" id="KW-1185">Reference proteome</keyword>
<comment type="caution">
    <text evidence="1">The sequence shown here is derived from an EMBL/GenBank/DDBJ whole genome shotgun (WGS) entry which is preliminary data.</text>
</comment>
<reference evidence="1 2" key="1">
    <citation type="submission" date="2024-11" db="EMBL/GenBank/DDBJ databases">
        <authorList>
            <person name="Heng Y.C."/>
            <person name="Lim A.C.H."/>
            <person name="Lee J.K.Y."/>
            <person name="Kittelmann S."/>
        </authorList>
    </citation>
    <scope>NUCLEOTIDE SEQUENCE [LARGE SCALE GENOMIC DNA]</scope>
    <source>
        <strain evidence="1 2">WILCCON 0114</strain>
    </source>
</reference>
<protein>
    <recommendedName>
        <fullName evidence="3">Sigma-70 family RNA polymerase sigma factor</fullName>
    </recommendedName>
</protein>
<proteinExistence type="predicted"/>
<evidence type="ECO:0000313" key="2">
    <source>
        <dbReference type="Proteomes" id="UP001623592"/>
    </source>
</evidence>
<evidence type="ECO:0008006" key="3">
    <source>
        <dbReference type="Google" id="ProtNLM"/>
    </source>
</evidence>
<sequence>MKDHIRDYATEAFRFYASVRMTADQYKKMIYDETLANYKKKERDCGFNISKPVEAAIMAAEKEVDKRIAEIRDLEAVEMTLAELTAMYRNDIIQAIKIVYFKEPEEDIKKGEIQSRVHTAELNIPASERSIYYYLRKARKLFAEKRGLRI</sequence>
<dbReference type="Proteomes" id="UP001623592">
    <property type="component" value="Unassembled WGS sequence"/>
</dbReference>
<dbReference type="EMBL" id="JBJIAA010000009">
    <property type="protein sequence ID" value="MFL0251266.1"/>
    <property type="molecule type" value="Genomic_DNA"/>
</dbReference>
<dbReference type="RefSeq" id="WP_406787920.1">
    <property type="nucleotide sequence ID" value="NZ_JBJIAA010000009.1"/>
</dbReference>
<gene>
    <name evidence="1" type="ORF">ACJDT4_12590</name>
</gene>
<name>A0ABW8TG13_9CLOT</name>